<gene>
    <name evidence="1" type="ORF">J0383_07930</name>
</gene>
<evidence type="ECO:0000313" key="1">
    <source>
        <dbReference type="EMBL" id="QSW90728.1"/>
    </source>
</evidence>
<proteinExistence type="predicted"/>
<dbReference type="Proteomes" id="UP000663440">
    <property type="component" value="Chromosome"/>
</dbReference>
<sequence length="78" mass="8952">MATIKVNFEDQGQDLLYFVIDSTSLVVTEAGPFHNDIYKDSQVKSQVIEGRYITINNQYGIQQIKYPIIKIDVINDKN</sequence>
<organism evidence="1 2">
    <name type="scientific">Flavobacterium endoglycinae</name>
    <dbReference type="NCBI Taxonomy" id="2816357"/>
    <lineage>
        <taxon>Bacteria</taxon>
        <taxon>Pseudomonadati</taxon>
        <taxon>Bacteroidota</taxon>
        <taxon>Flavobacteriia</taxon>
        <taxon>Flavobacteriales</taxon>
        <taxon>Flavobacteriaceae</taxon>
        <taxon>Flavobacterium</taxon>
    </lineage>
</organism>
<accession>A0ABX7QJT9</accession>
<reference evidence="1 2" key="1">
    <citation type="submission" date="2021-03" db="EMBL/GenBank/DDBJ databases">
        <title>Flavobacterium kribbensis sp. nov, an endophytic bacteria, isolated from soybean.</title>
        <authorList>
            <person name="Lee J."/>
            <person name="Seo J."/>
        </authorList>
    </citation>
    <scope>NUCLEOTIDE SEQUENCE [LARGE SCALE GENOMIC DNA]</scope>
    <source>
        <strain evidence="1 2">BB8</strain>
    </source>
</reference>
<dbReference type="RefSeq" id="WP_207297877.1">
    <property type="nucleotide sequence ID" value="NZ_CP071448.1"/>
</dbReference>
<evidence type="ECO:0000313" key="2">
    <source>
        <dbReference type="Proteomes" id="UP000663440"/>
    </source>
</evidence>
<keyword evidence="2" id="KW-1185">Reference proteome</keyword>
<name>A0ABX7QJT9_9FLAO</name>
<protein>
    <submittedName>
        <fullName evidence="1">Uncharacterized protein</fullName>
    </submittedName>
</protein>
<dbReference type="EMBL" id="CP071448">
    <property type="protein sequence ID" value="QSW90728.1"/>
    <property type="molecule type" value="Genomic_DNA"/>
</dbReference>